<feature type="non-terminal residue" evidence="1">
    <location>
        <position position="1"/>
    </location>
</feature>
<evidence type="ECO:0000313" key="2">
    <source>
        <dbReference type="Proteomes" id="UP000789920"/>
    </source>
</evidence>
<reference evidence="1" key="1">
    <citation type="submission" date="2021-06" db="EMBL/GenBank/DDBJ databases">
        <authorList>
            <person name="Kallberg Y."/>
            <person name="Tangrot J."/>
            <person name="Rosling A."/>
        </authorList>
    </citation>
    <scope>NUCLEOTIDE SEQUENCE</scope>
    <source>
        <strain evidence="1">MA461A</strain>
    </source>
</reference>
<dbReference type="EMBL" id="CAJVQC010158085">
    <property type="protein sequence ID" value="CAG8847872.1"/>
    <property type="molecule type" value="Genomic_DNA"/>
</dbReference>
<keyword evidence="2" id="KW-1185">Reference proteome</keyword>
<protein>
    <submittedName>
        <fullName evidence="1">3606_t:CDS:1</fullName>
    </submittedName>
</protein>
<proteinExistence type="predicted"/>
<dbReference type="Proteomes" id="UP000789920">
    <property type="component" value="Unassembled WGS sequence"/>
</dbReference>
<evidence type="ECO:0000313" key="1">
    <source>
        <dbReference type="EMBL" id="CAG8847872.1"/>
    </source>
</evidence>
<organism evidence="1 2">
    <name type="scientific">Racocetra persica</name>
    <dbReference type="NCBI Taxonomy" id="160502"/>
    <lineage>
        <taxon>Eukaryota</taxon>
        <taxon>Fungi</taxon>
        <taxon>Fungi incertae sedis</taxon>
        <taxon>Mucoromycota</taxon>
        <taxon>Glomeromycotina</taxon>
        <taxon>Glomeromycetes</taxon>
        <taxon>Diversisporales</taxon>
        <taxon>Gigasporaceae</taxon>
        <taxon>Racocetra</taxon>
    </lineage>
</organism>
<comment type="caution">
    <text evidence="1">The sequence shown here is derived from an EMBL/GenBank/DDBJ whole genome shotgun (WGS) entry which is preliminary data.</text>
</comment>
<feature type="non-terminal residue" evidence="1">
    <location>
        <position position="93"/>
    </location>
</feature>
<name>A0ACA9SST2_9GLOM</name>
<sequence length="93" mass="10714">GYNPLDWECKNGWKKTKDSFLFNKYKTLNGYKYKKSNIISGFEEKAIGCSTSDGPMFGTTDLNIQSGLKYCNLISSHYEYLNMSGDYLMKSYE</sequence>
<accession>A0ACA9SST2</accession>
<gene>
    <name evidence="1" type="ORF">RPERSI_LOCUS34847</name>
</gene>